<sequence>MASRLPTVPRLVFTVIEPISLIGGCLPALFATGWFLREQIAEAASSPVVAFPDQALVVAQQLGNAYGLLFMVGVAVLYTTTELQVVRNYLVALLIADIGHVGLTVASLGPSRFAAVGEWNAMTWGNVGFTVRDLSSCMAPCAVVPVSSVVLRDPWKLMACQQSFQAFLALMRTSYLLGLFGPDKPLPLSVSEKRK</sequence>
<dbReference type="PANTHER" id="PTHR37019">
    <property type="entry name" value="CHROMOSOME 1, WHOLE GENOME SHOTGUN SEQUENCE"/>
    <property type="match status" value="1"/>
</dbReference>
<feature type="transmembrane region" description="Helical" evidence="1">
    <location>
        <begin position="56"/>
        <end position="78"/>
    </location>
</feature>
<evidence type="ECO:0000259" key="2">
    <source>
        <dbReference type="Pfam" id="PF24803"/>
    </source>
</evidence>
<protein>
    <recommendedName>
        <fullName evidence="2">DUF7704 domain-containing protein</fullName>
    </recommendedName>
</protein>
<keyword evidence="1" id="KW-0812">Transmembrane</keyword>
<dbReference type="PANTHER" id="PTHR37019:SF2">
    <property type="entry name" value="EXPERA DOMAIN-CONTAINING PROTEIN"/>
    <property type="match status" value="1"/>
</dbReference>
<feature type="domain" description="DUF7704" evidence="2">
    <location>
        <begin position="2"/>
        <end position="131"/>
    </location>
</feature>
<comment type="caution">
    <text evidence="3">The sequence shown here is derived from an EMBL/GenBank/DDBJ whole genome shotgun (WGS) entry which is preliminary data.</text>
</comment>
<dbReference type="Pfam" id="PF24803">
    <property type="entry name" value="DUF7704"/>
    <property type="match status" value="1"/>
</dbReference>
<dbReference type="Proteomes" id="UP001642502">
    <property type="component" value="Unassembled WGS sequence"/>
</dbReference>
<feature type="transmembrane region" description="Helical" evidence="1">
    <location>
        <begin position="12"/>
        <end position="36"/>
    </location>
</feature>
<reference evidence="3 4" key="1">
    <citation type="submission" date="2024-01" db="EMBL/GenBank/DDBJ databases">
        <authorList>
            <person name="Allen C."/>
            <person name="Tagirdzhanova G."/>
        </authorList>
    </citation>
    <scope>NUCLEOTIDE SEQUENCE [LARGE SCALE GENOMIC DNA]</scope>
    <source>
        <strain evidence="3 4">CBS 119000</strain>
    </source>
</reference>
<accession>A0ABP0DDI4</accession>
<proteinExistence type="predicted"/>
<evidence type="ECO:0000256" key="1">
    <source>
        <dbReference type="SAM" id="Phobius"/>
    </source>
</evidence>
<evidence type="ECO:0000313" key="4">
    <source>
        <dbReference type="Proteomes" id="UP001642502"/>
    </source>
</evidence>
<feature type="transmembrane region" description="Helical" evidence="1">
    <location>
        <begin position="129"/>
        <end position="151"/>
    </location>
</feature>
<feature type="transmembrane region" description="Helical" evidence="1">
    <location>
        <begin position="90"/>
        <end position="109"/>
    </location>
</feature>
<keyword evidence="1" id="KW-0472">Membrane</keyword>
<gene>
    <name evidence="3" type="ORF">SEPCBS119000_001403</name>
</gene>
<keyword evidence="1" id="KW-1133">Transmembrane helix</keyword>
<name>A0ABP0DDI4_9PEZI</name>
<dbReference type="EMBL" id="CAWUON010000010">
    <property type="protein sequence ID" value="CAK7265225.1"/>
    <property type="molecule type" value="Genomic_DNA"/>
</dbReference>
<evidence type="ECO:0000313" key="3">
    <source>
        <dbReference type="EMBL" id="CAK7265225.1"/>
    </source>
</evidence>
<keyword evidence="4" id="KW-1185">Reference proteome</keyword>
<organism evidence="3 4">
    <name type="scientific">Sporothrix epigloea</name>
    <dbReference type="NCBI Taxonomy" id="1892477"/>
    <lineage>
        <taxon>Eukaryota</taxon>
        <taxon>Fungi</taxon>
        <taxon>Dikarya</taxon>
        <taxon>Ascomycota</taxon>
        <taxon>Pezizomycotina</taxon>
        <taxon>Sordariomycetes</taxon>
        <taxon>Sordariomycetidae</taxon>
        <taxon>Ophiostomatales</taxon>
        <taxon>Ophiostomataceae</taxon>
        <taxon>Sporothrix</taxon>
    </lineage>
</organism>
<dbReference type="InterPro" id="IPR056121">
    <property type="entry name" value="DUF7704"/>
</dbReference>